<dbReference type="AlphaFoldDB" id="H8ZGM8"/>
<sequence length="251" mass="29105">ILNTVTRSLDIEMDSSISPHNQEVFKTITRRIIEANIVNYLKTLDLPILQTKDSARNQRDFIVTLINTLCNDGLQNAIQLAQNNINSWYTYILLHSELKTDSYLLYAFRVINENTFTNPCTHDALIESLFYFLAYLDKNGCKAQDLDLFEKRPDGVYNIDYAIDILIRLRVILDQYTEKNNIRSFLLTDYEKQLLFELSRSDSLVLCVLNAIREITKDAEKYIDYEALVAQNNSSSISLAFIKNPTGFKYR</sequence>
<feature type="non-terminal residue" evidence="1">
    <location>
        <position position="1"/>
    </location>
</feature>
<dbReference type="HOGENOM" id="CLU_1109256_0_0_1"/>
<reference evidence="1" key="1">
    <citation type="submission" date="2011-03" db="EMBL/GenBank/DDBJ databases">
        <title>The Genome Sequence of Nematocida sp1 strain ERTm2.</title>
        <authorList>
            <consortium name="The Broad Institute Genome Sequencing Platform"/>
            <consortium name="The Broad Institute Genome Sequencing Center for Infectious Disease"/>
            <person name="Cuomo C."/>
            <person name="Troemel E."/>
            <person name="Young S.K."/>
            <person name="Zeng Q."/>
            <person name="Gargeya S."/>
            <person name="Fitzgerald M."/>
            <person name="Haas B."/>
            <person name="Abouelleil A."/>
            <person name="Alvarado L."/>
            <person name="Arachchi H.M."/>
            <person name="Berlin A."/>
            <person name="Brown A."/>
            <person name="Chapman S.B."/>
            <person name="Chen Z."/>
            <person name="Dunbar C."/>
            <person name="Freedman E."/>
            <person name="Gearin G."/>
            <person name="Gellesch M."/>
            <person name="Goldberg J."/>
            <person name="Griggs A."/>
            <person name="Gujja S."/>
            <person name="Heilman E.R."/>
            <person name="Heiman D."/>
            <person name="Howarth C."/>
            <person name="Larson L."/>
            <person name="Lui A."/>
            <person name="MacDonald P.J.P."/>
            <person name="Mehta T."/>
            <person name="Montmayeur A."/>
            <person name="Murphy C."/>
            <person name="Neiman D."/>
            <person name="Pearson M."/>
            <person name="Priest M."/>
            <person name="Roberts A."/>
            <person name="Saif S."/>
            <person name="Shea T."/>
            <person name="Shenoy N."/>
            <person name="Sisk P."/>
            <person name="Stolte C."/>
            <person name="Sykes S."/>
            <person name="White J."/>
            <person name="Yandava C."/>
            <person name="Wortman J."/>
            <person name="Nusbaum C."/>
            <person name="Birren B."/>
        </authorList>
    </citation>
    <scope>NUCLEOTIDE SEQUENCE</scope>
    <source>
        <strain evidence="1">ERTm2</strain>
    </source>
</reference>
<evidence type="ECO:0000313" key="1">
    <source>
        <dbReference type="EMBL" id="EHY64205.1"/>
    </source>
</evidence>
<proteinExistence type="predicted"/>
<protein>
    <submittedName>
        <fullName evidence="1">Uncharacterized protein</fullName>
    </submittedName>
</protein>
<organism evidence="1">
    <name type="scientific">Nematocida ausubeli (strain ATCC PRA-371 / ERTm2)</name>
    <name type="common">Nematode killer fungus</name>
    <dbReference type="NCBI Taxonomy" id="1913371"/>
    <lineage>
        <taxon>Eukaryota</taxon>
        <taxon>Fungi</taxon>
        <taxon>Fungi incertae sedis</taxon>
        <taxon>Microsporidia</taxon>
        <taxon>Nematocida</taxon>
    </lineage>
</organism>
<accession>H8ZGM8</accession>
<gene>
    <name evidence="1" type="ORF">NERG_02749</name>
</gene>
<feature type="non-terminal residue" evidence="1">
    <location>
        <position position="251"/>
    </location>
</feature>
<dbReference type="EMBL" id="JH604768">
    <property type="protein sequence ID" value="EHY64205.1"/>
    <property type="molecule type" value="Genomic_DNA"/>
</dbReference>
<dbReference type="Proteomes" id="UP000005622">
    <property type="component" value="Unassembled WGS sequence"/>
</dbReference>
<name>H8ZGM8_NEMA1</name>